<dbReference type="Gene3D" id="6.10.250.690">
    <property type="match status" value="1"/>
</dbReference>
<dbReference type="InterPro" id="IPR036388">
    <property type="entry name" value="WH-like_DNA-bd_sf"/>
</dbReference>
<evidence type="ECO:0000313" key="7">
    <source>
        <dbReference type="Proteomes" id="UP001216253"/>
    </source>
</evidence>
<proteinExistence type="predicted"/>
<dbReference type="PANTHER" id="PTHR48111">
    <property type="entry name" value="REGULATOR OF RPOS"/>
    <property type="match status" value="1"/>
</dbReference>
<dbReference type="InterPro" id="IPR011006">
    <property type="entry name" value="CheY-like_superfamily"/>
</dbReference>
<gene>
    <name evidence="6" type="ORF">PYV00_21255</name>
</gene>
<dbReference type="InterPro" id="IPR039420">
    <property type="entry name" value="WalR-like"/>
</dbReference>
<evidence type="ECO:0000256" key="1">
    <source>
        <dbReference type="ARBA" id="ARBA00023125"/>
    </source>
</evidence>
<accession>A0ABT5WWI1</accession>
<feature type="domain" description="OmpR/PhoB-type" evidence="5">
    <location>
        <begin position="124"/>
        <end position="222"/>
    </location>
</feature>
<organism evidence="6 7">
    <name type="scientific">Novosphingobium album</name>
    <name type="common">ex Liu et al. 2023</name>
    <dbReference type="NCBI Taxonomy" id="3031130"/>
    <lineage>
        <taxon>Bacteria</taxon>
        <taxon>Pseudomonadati</taxon>
        <taxon>Pseudomonadota</taxon>
        <taxon>Alphaproteobacteria</taxon>
        <taxon>Sphingomonadales</taxon>
        <taxon>Sphingomonadaceae</taxon>
        <taxon>Novosphingobium</taxon>
    </lineage>
</organism>
<reference evidence="6 7" key="1">
    <citation type="submission" date="2023-03" db="EMBL/GenBank/DDBJ databases">
        <title>NovoSphingobium album sp. nov. isolated from polycyclic aromatic hydrocarbons- and heavy-metal polluted soil.</title>
        <authorList>
            <person name="Liu Z."/>
            <person name="Wang K."/>
        </authorList>
    </citation>
    <scope>NUCLEOTIDE SEQUENCE [LARGE SCALE GENOMIC DNA]</scope>
    <source>
        <strain evidence="6 7">H3SJ31-1</strain>
    </source>
</reference>
<dbReference type="SMART" id="SM00448">
    <property type="entry name" value="REC"/>
    <property type="match status" value="1"/>
</dbReference>
<keyword evidence="1 3" id="KW-0238">DNA-binding</keyword>
<dbReference type="PANTHER" id="PTHR48111:SF36">
    <property type="entry name" value="TRANSCRIPTIONAL REGULATORY PROTEIN CUTR"/>
    <property type="match status" value="1"/>
</dbReference>
<feature type="DNA-binding region" description="OmpR/PhoB-type" evidence="3">
    <location>
        <begin position="124"/>
        <end position="222"/>
    </location>
</feature>
<dbReference type="Pfam" id="PF00072">
    <property type="entry name" value="Response_reg"/>
    <property type="match status" value="1"/>
</dbReference>
<feature type="modified residue" description="4-aspartylphosphate" evidence="2">
    <location>
        <position position="51"/>
    </location>
</feature>
<dbReference type="PROSITE" id="PS50110">
    <property type="entry name" value="RESPONSE_REGULATORY"/>
    <property type="match status" value="1"/>
</dbReference>
<protein>
    <submittedName>
        <fullName evidence="6">Response regulator transcription factor</fullName>
    </submittedName>
</protein>
<dbReference type="InterPro" id="IPR001789">
    <property type="entry name" value="Sig_transdc_resp-reg_receiver"/>
</dbReference>
<dbReference type="RefSeq" id="WP_275230349.1">
    <property type="nucleotide sequence ID" value="NZ_JARESE010000076.1"/>
</dbReference>
<comment type="caution">
    <text evidence="6">The sequence shown here is derived from an EMBL/GenBank/DDBJ whole genome shotgun (WGS) entry which is preliminary data.</text>
</comment>
<dbReference type="SUPFAM" id="SSF52172">
    <property type="entry name" value="CheY-like"/>
    <property type="match status" value="1"/>
</dbReference>
<evidence type="ECO:0000259" key="4">
    <source>
        <dbReference type="PROSITE" id="PS50110"/>
    </source>
</evidence>
<dbReference type="Proteomes" id="UP001216253">
    <property type="component" value="Unassembled WGS sequence"/>
</dbReference>
<keyword evidence="7" id="KW-1185">Reference proteome</keyword>
<dbReference type="SMART" id="SM00862">
    <property type="entry name" value="Trans_reg_C"/>
    <property type="match status" value="1"/>
</dbReference>
<name>A0ABT5WWI1_9SPHN</name>
<dbReference type="InterPro" id="IPR001867">
    <property type="entry name" value="OmpR/PhoB-type_DNA-bd"/>
</dbReference>
<dbReference type="Gene3D" id="3.40.50.2300">
    <property type="match status" value="1"/>
</dbReference>
<dbReference type="CDD" id="cd00383">
    <property type="entry name" value="trans_reg_C"/>
    <property type="match status" value="1"/>
</dbReference>
<dbReference type="EMBL" id="JARESE010000076">
    <property type="protein sequence ID" value="MDE8654227.1"/>
    <property type="molecule type" value="Genomic_DNA"/>
</dbReference>
<sequence>MRLLVVEDNDRMAALIADGLQRRGFVCDVALNLAQADDAMAGAQYDAIVLDLGLPDGDGIDWLADHRKYHQMPPAIIQTARGALEDRITGLDAGADDYVVKPVEVDELAARIRALLRRPGVRTQPIIEVGTLRFDTANRSASIADRNVDLSRREADLLELLMRRAGTVVHRDVIENALYSFNDPVTPNAVEAAISRLRRKLDEAALPDMLHTVRGVGYMLKDIPA</sequence>
<dbReference type="PROSITE" id="PS51755">
    <property type="entry name" value="OMPR_PHOB"/>
    <property type="match status" value="1"/>
</dbReference>
<feature type="domain" description="Response regulatory" evidence="4">
    <location>
        <begin position="2"/>
        <end position="116"/>
    </location>
</feature>
<evidence type="ECO:0000313" key="6">
    <source>
        <dbReference type="EMBL" id="MDE8654227.1"/>
    </source>
</evidence>
<evidence type="ECO:0000259" key="5">
    <source>
        <dbReference type="PROSITE" id="PS51755"/>
    </source>
</evidence>
<evidence type="ECO:0000256" key="2">
    <source>
        <dbReference type="PROSITE-ProRule" id="PRU00169"/>
    </source>
</evidence>
<evidence type="ECO:0000256" key="3">
    <source>
        <dbReference type="PROSITE-ProRule" id="PRU01091"/>
    </source>
</evidence>
<dbReference type="Pfam" id="PF00486">
    <property type="entry name" value="Trans_reg_C"/>
    <property type="match status" value="1"/>
</dbReference>
<dbReference type="Gene3D" id="1.10.10.10">
    <property type="entry name" value="Winged helix-like DNA-binding domain superfamily/Winged helix DNA-binding domain"/>
    <property type="match status" value="1"/>
</dbReference>
<keyword evidence="2" id="KW-0597">Phosphoprotein</keyword>